<evidence type="ECO:0000256" key="1">
    <source>
        <dbReference type="ARBA" id="ARBA00004429"/>
    </source>
</evidence>
<name>A0A8H2LCT9_9FLAO</name>
<keyword evidence="3 6" id="KW-0812">Transmembrane</keyword>
<sequence>MIKRIILSPIQKFVKTESLAGILLFSATIIALIWANSPFVDSYTHLWEYKLGISFEDFELKKPLHLWINDGLMAIFFFLIGLELKRELLIGEINTIKKAAFPFVAALGGMIIPVILYLTLNQDVTTTKAWGIPMATDIAFALAILSTLGKRVPLSLKIFLTAFAIIDDIAAVLVIAVFYSSNINWEYIIYGLILIGILAAFYNKKKYSLGIGLVLAVVIWFLFLKSGIHPTIAGVLLAFTIPIKRRINLSLYAENLSSISEKIVRQSDGKEKHLLSNDEINHIDDLDNLTEAVRSPLQDLEQRLHNLTAYFILPIFAFANAGVVINTSYNFNFSLLSNIAISLFLGKFIGVALFSYLGIKLKITRLPEGVKFAQILGIACIAGVGFTMSIFIGNLAFSDDLSNINSVKVGIIIGSLIAGFLGYVILRFTGNKPPSQNLNKEL</sequence>
<dbReference type="EMBL" id="VSKM01000006">
    <property type="protein sequence ID" value="TYB74437.1"/>
    <property type="molecule type" value="Genomic_DNA"/>
</dbReference>
<dbReference type="Pfam" id="PF06965">
    <property type="entry name" value="Na_H_antiport_1"/>
    <property type="match status" value="1"/>
</dbReference>
<dbReference type="Gene3D" id="1.20.1530.10">
    <property type="entry name" value="Na+/H+ antiporter like domain"/>
    <property type="match status" value="1"/>
</dbReference>
<feature type="transmembrane region" description="Helical" evidence="6">
    <location>
        <begin position="371"/>
        <end position="397"/>
    </location>
</feature>
<keyword evidence="6" id="KW-0050">Antiport</keyword>
<feature type="transmembrane region" description="Helical" evidence="6">
    <location>
        <begin position="96"/>
        <end position="118"/>
    </location>
</feature>
<evidence type="ECO:0000256" key="6">
    <source>
        <dbReference type="HAMAP-Rule" id="MF_01844"/>
    </source>
</evidence>
<dbReference type="InterPro" id="IPR023171">
    <property type="entry name" value="Na/H_antiporter_dom_sf"/>
</dbReference>
<dbReference type="GO" id="GO:0005886">
    <property type="term" value="C:plasma membrane"/>
    <property type="evidence" value="ECO:0007669"/>
    <property type="project" value="UniProtKB-SubCell"/>
</dbReference>
<feature type="transmembrane region" description="Helical" evidence="6">
    <location>
        <begin position="207"/>
        <end position="224"/>
    </location>
</feature>
<keyword evidence="6" id="KW-0739">Sodium transport</keyword>
<evidence type="ECO:0000313" key="7">
    <source>
        <dbReference type="EMBL" id="TYB74437.1"/>
    </source>
</evidence>
<evidence type="ECO:0000256" key="5">
    <source>
        <dbReference type="ARBA" id="ARBA00023136"/>
    </source>
</evidence>
<keyword evidence="5 6" id="KW-0472">Membrane</keyword>
<comment type="similarity">
    <text evidence="6">Belongs to the NhaA Na(+)/H(+) (TC 2.A.33) antiporter family.</text>
</comment>
<keyword evidence="4 6" id="KW-1133">Transmembrane helix</keyword>
<dbReference type="Proteomes" id="UP000323324">
    <property type="component" value="Unassembled WGS sequence"/>
</dbReference>
<keyword evidence="8" id="KW-1185">Reference proteome</keyword>
<feature type="transmembrane region" description="Helical" evidence="6">
    <location>
        <begin position="409"/>
        <end position="426"/>
    </location>
</feature>
<evidence type="ECO:0000256" key="2">
    <source>
        <dbReference type="ARBA" id="ARBA00022475"/>
    </source>
</evidence>
<dbReference type="GO" id="GO:0006885">
    <property type="term" value="P:regulation of pH"/>
    <property type="evidence" value="ECO:0007669"/>
    <property type="project" value="UniProtKB-UniRule"/>
</dbReference>
<feature type="transmembrane region" description="Helical" evidence="6">
    <location>
        <begin position="185"/>
        <end position="202"/>
    </location>
</feature>
<keyword evidence="6" id="KW-0813">Transport</keyword>
<feature type="transmembrane region" description="Helical" evidence="6">
    <location>
        <begin position="335"/>
        <end position="359"/>
    </location>
</feature>
<evidence type="ECO:0000256" key="4">
    <source>
        <dbReference type="ARBA" id="ARBA00022989"/>
    </source>
</evidence>
<comment type="function">
    <text evidence="6">Na(+)/H(+) antiporter that extrudes sodium in exchange for external protons.</text>
</comment>
<organism evidence="7 8">
    <name type="scientific">Bizionia saleffrena</name>
    <dbReference type="NCBI Taxonomy" id="291189"/>
    <lineage>
        <taxon>Bacteria</taxon>
        <taxon>Pseudomonadati</taxon>
        <taxon>Bacteroidota</taxon>
        <taxon>Flavobacteriia</taxon>
        <taxon>Flavobacteriales</taxon>
        <taxon>Flavobacteriaceae</taxon>
        <taxon>Bizionia</taxon>
    </lineage>
</organism>
<comment type="subcellular location">
    <subcellularLocation>
        <location evidence="1">Cell inner membrane</location>
        <topology evidence="1">Multi-pass membrane protein</topology>
    </subcellularLocation>
    <subcellularLocation>
        <location evidence="6">Cell membrane</location>
        <topology evidence="6">Multi-pass membrane protein</topology>
    </subcellularLocation>
</comment>
<protein>
    <recommendedName>
        <fullName evidence="6">Na(+)/H(+) antiporter NhaA</fullName>
    </recommendedName>
    <alternativeName>
        <fullName evidence="6">Sodium/proton antiporter NhaA</fullName>
    </alternativeName>
</protein>
<dbReference type="RefSeq" id="WP_148369634.1">
    <property type="nucleotide sequence ID" value="NZ_VSKM01000006.1"/>
</dbReference>
<feature type="transmembrane region" description="Helical" evidence="6">
    <location>
        <begin position="21"/>
        <end position="40"/>
    </location>
</feature>
<comment type="catalytic activity">
    <reaction evidence="6">
        <text>Na(+)(in) + 2 H(+)(out) = Na(+)(out) + 2 H(+)(in)</text>
        <dbReference type="Rhea" id="RHEA:29251"/>
        <dbReference type="ChEBI" id="CHEBI:15378"/>
        <dbReference type="ChEBI" id="CHEBI:29101"/>
    </reaction>
</comment>
<dbReference type="PANTHER" id="PTHR30341">
    <property type="entry name" value="SODIUM ION/PROTON ANTIPORTER NHAA-RELATED"/>
    <property type="match status" value="1"/>
</dbReference>
<proteinExistence type="inferred from homology"/>
<feature type="transmembrane region" description="Helical" evidence="6">
    <location>
        <begin position="307"/>
        <end position="329"/>
    </location>
</feature>
<feature type="transmembrane region" description="Helical" evidence="6">
    <location>
        <begin position="64"/>
        <end position="84"/>
    </location>
</feature>
<gene>
    <name evidence="6 7" type="primary">nhaA</name>
    <name evidence="7" type="ORF">ES676_07105</name>
</gene>
<comment type="caution">
    <text evidence="7">The sequence shown here is derived from an EMBL/GenBank/DDBJ whole genome shotgun (WGS) entry which is preliminary data.</text>
</comment>
<keyword evidence="2 6" id="KW-1003">Cell membrane</keyword>
<dbReference type="NCBIfam" id="TIGR00773">
    <property type="entry name" value="NhaA"/>
    <property type="match status" value="1"/>
</dbReference>
<accession>A0A8H2LCT9</accession>
<evidence type="ECO:0000256" key="3">
    <source>
        <dbReference type="ARBA" id="ARBA00022692"/>
    </source>
</evidence>
<reference evidence="7 8" key="1">
    <citation type="submission" date="2019-08" db="EMBL/GenBank/DDBJ databases">
        <title>Genomes of Antarctic Bizionia species.</title>
        <authorList>
            <person name="Bowman J.P."/>
        </authorList>
    </citation>
    <scope>NUCLEOTIDE SEQUENCE [LARGE SCALE GENOMIC DNA]</scope>
    <source>
        <strain evidence="7 8">HFD</strain>
    </source>
</reference>
<evidence type="ECO:0000313" key="8">
    <source>
        <dbReference type="Proteomes" id="UP000323324"/>
    </source>
</evidence>
<dbReference type="AlphaFoldDB" id="A0A8H2LCT9"/>
<dbReference type="PANTHER" id="PTHR30341:SF0">
    <property type="entry name" value="NA(+)_H(+) ANTIPORTER NHAA"/>
    <property type="match status" value="1"/>
</dbReference>
<keyword evidence="6" id="KW-0915">Sodium</keyword>
<dbReference type="HAMAP" id="MF_01844">
    <property type="entry name" value="NhaA"/>
    <property type="match status" value="1"/>
</dbReference>
<dbReference type="GO" id="GO:0015385">
    <property type="term" value="F:sodium:proton antiporter activity"/>
    <property type="evidence" value="ECO:0007669"/>
    <property type="project" value="UniProtKB-UniRule"/>
</dbReference>
<feature type="transmembrane region" description="Helical" evidence="6">
    <location>
        <begin position="158"/>
        <end position="179"/>
    </location>
</feature>
<dbReference type="InterPro" id="IPR004670">
    <property type="entry name" value="NhaA"/>
</dbReference>
<keyword evidence="6" id="KW-0406">Ion transport</keyword>
<feature type="transmembrane region" description="Helical" evidence="6">
    <location>
        <begin position="130"/>
        <end position="149"/>
    </location>
</feature>